<keyword evidence="5" id="KW-0472">Membrane</keyword>
<comment type="function">
    <text evidence="6">Catalyzes the glycosylation of 4,4'-diaponeurosporenoate, i.e. the esterification of glucose at the C1'' position with the carboxyl group of 4,4'-diaponeurosporenic acid, to form glycosyl-4,4'-diaponeurosporenoate. This is a step in the biosynthesis of staphyloxanthin, an orange pigment present in most staphylococci strains.</text>
</comment>
<dbReference type="Gene3D" id="3.90.550.10">
    <property type="entry name" value="Spore Coat Polysaccharide Biosynthesis Protein SpsA, Chain A"/>
    <property type="match status" value="1"/>
</dbReference>
<feature type="domain" description="Glycosyltransferase 2-like" evidence="10">
    <location>
        <begin position="7"/>
        <end position="113"/>
    </location>
</feature>
<reference evidence="11" key="1">
    <citation type="submission" date="2021-07" db="EMBL/GenBank/DDBJ databases">
        <title>Candidatus Kaistella beijingensis sp. nov. isolated from a municipal wastewater treatment plant is involved in sludge foaming.</title>
        <authorList>
            <person name="Song Y."/>
            <person name="Liu S.-J."/>
        </authorList>
    </citation>
    <scope>NUCLEOTIDE SEQUENCE</scope>
    <source>
        <strain evidence="11">DSM 43998</strain>
    </source>
</reference>
<evidence type="ECO:0000256" key="5">
    <source>
        <dbReference type="ARBA" id="ARBA00023136"/>
    </source>
</evidence>
<dbReference type="InterPro" id="IPR029044">
    <property type="entry name" value="Nucleotide-diphossugar_trans"/>
</dbReference>
<dbReference type="CDD" id="cd06433">
    <property type="entry name" value="GT_2_WfgS_like"/>
    <property type="match status" value="1"/>
</dbReference>
<dbReference type="SUPFAM" id="SSF53448">
    <property type="entry name" value="Nucleotide-diphospho-sugar transferases"/>
    <property type="match status" value="1"/>
</dbReference>
<keyword evidence="4" id="KW-0808">Transferase</keyword>
<comment type="pathway">
    <text evidence="7">Carotenoid biosynthesis; staphyloxanthin biosynthesis; staphyloxanthin from farnesyl diphosphate: step 4/5.</text>
</comment>
<evidence type="ECO:0000313" key="12">
    <source>
        <dbReference type="Proteomes" id="UP000887023"/>
    </source>
</evidence>
<dbReference type="RefSeq" id="WP_066471845.1">
    <property type="nucleotide sequence ID" value="NZ_CBCRUZ010000001.1"/>
</dbReference>
<keyword evidence="2" id="KW-1003">Cell membrane</keyword>
<keyword evidence="12" id="KW-1185">Reference proteome</keyword>
<evidence type="ECO:0000256" key="8">
    <source>
        <dbReference type="ARBA" id="ARBA00038120"/>
    </source>
</evidence>
<dbReference type="PANTHER" id="PTHR43646">
    <property type="entry name" value="GLYCOSYLTRANSFERASE"/>
    <property type="match status" value="1"/>
</dbReference>
<gene>
    <name evidence="11" type="ORF">KV203_07785</name>
</gene>
<evidence type="ECO:0000256" key="1">
    <source>
        <dbReference type="ARBA" id="ARBA00004236"/>
    </source>
</evidence>
<name>A0ABX8SF41_9ACTN</name>
<accession>A0ABX8SF41</accession>
<comment type="similarity">
    <text evidence="8">Belongs to the glycosyltransferase 2 family. CrtQ subfamily.</text>
</comment>
<evidence type="ECO:0000256" key="9">
    <source>
        <dbReference type="ARBA" id="ARBA00040345"/>
    </source>
</evidence>
<protein>
    <recommendedName>
        <fullName evidence="9">4,4'-diaponeurosporenoate glycosyltransferase</fullName>
    </recommendedName>
</protein>
<dbReference type="EMBL" id="CP079105">
    <property type="protein sequence ID" value="QXQ15215.1"/>
    <property type="molecule type" value="Genomic_DNA"/>
</dbReference>
<evidence type="ECO:0000256" key="4">
    <source>
        <dbReference type="ARBA" id="ARBA00022679"/>
    </source>
</evidence>
<evidence type="ECO:0000256" key="7">
    <source>
        <dbReference type="ARBA" id="ARBA00037904"/>
    </source>
</evidence>
<comment type="subcellular location">
    <subcellularLocation>
        <location evidence="1">Cell membrane</location>
    </subcellularLocation>
</comment>
<dbReference type="Pfam" id="PF00535">
    <property type="entry name" value="Glycos_transf_2"/>
    <property type="match status" value="1"/>
</dbReference>
<evidence type="ECO:0000256" key="6">
    <source>
        <dbReference type="ARBA" id="ARBA00037281"/>
    </source>
</evidence>
<dbReference type="InterPro" id="IPR001173">
    <property type="entry name" value="Glyco_trans_2-like"/>
</dbReference>
<organism evidence="11 12">
    <name type="scientific">Skermania pinensis</name>
    <dbReference type="NCBI Taxonomy" id="39122"/>
    <lineage>
        <taxon>Bacteria</taxon>
        <taxon>Bacillati</taxon>
        <taxon>Actinomycetota</taxon>
        <taxon>Actinomycetes</taxon>
        <taxon>Mycobacteriales</taxon>
        <taxon>Gordoniaceae</taxon>
        <taxon>Skermania</taxon>
    </lineage>
</organism>
<evidence type="ECO:0000259" key="10">
    <source>
        <dbReference type="Pfam" id="PF00535"/>
    </source>
</evidence>
<evidence type="ECO:0000313" key="11">
    <source>
        <dbReference type="EMBL" id="QXQ15215.1"/>
    </source>
</evidence>
<sequence length="257" mass="28303">MSSPRVSVITISYRDLPGLRGTVASVRAQRTSAEIEHIVIDGGSGPAVADYLAGLDPQPAYWRSAPDRGRYDAMNQGIARATGDLIWLLHSGDRFADPDVVEAVRRRLDRPRTRWGYGRCRLVDADGQPIGTLGAVPFDRARFLAGRAVIPHQATFVGADIADRLGPYDEQFGLAADQLYLFGAALLQPPVVLDRILCDFDTTGAGSTRAIKYNFADLRRAWDVIGYYPHGSRAVARVESRCAEYYHRTRTAIQVRG</sequence>
<keyword evidence="3" id="KW-0328">Glycosyltransferase</keyword>
<evidence type="ECO:0000256" key="2">
    <source>
        <dbReference type="ARBA" id="ARBA00022475"/>
    </source>
</evidence>
<dbReference type="PANTHER" id="PTHR43646:SF2">
    <property type="entry name" value="GLYCOSYLTRANSFERASE 2-LIKE DOMAIN-CONTAINING PROTEIN"/>
    <property type="match status" value="1"/>
</dbReference>
<evidence type="ECO:0000256" key="3">
    <source>
        <dbReference type="ARBA" id="ARBA00022676"/>
    </source>
</evidence>
<dbReference type="Proteomes" id="UP000887023">
    <property type="component" value="Chromosome"/>
</dbReference>
<proteinExistence type="inferred from homology"/>